<comment type="caution">
    <text evidence="7">The sequence shown here is derived from an EMBL/GenBank/DDBJ whole genome shotgun (WGS) entry which is preliminary data.</text>
</comment>
<dbReference type="GO" id="GO:0060090">
    <property type="term" value="F:molecular adaptor activity"/>
    <property type="evidence" value="ECO:0007669"/>
    <property type="project" value="TreeGrafter"/>
</dbReference>
<dbReference type="Pfam" id="PF10377">
    <property type="entry name" value="ATG11"/>
    <property type="match status" value="2"/>
</dbReference>
<evidence type="ECO:0000313" key="8">
    <source>
        <dbReference type="Proteomes" id="UP001383192"/>
    </source>
</evidence>
<evidence type="ECO:0000313" key="7">
    <source>
        <dbReference type="EMBL" id="KAK7041494.1"/>
    </source>
</evidence>
<feature type="domain" description="Autophagy-related protein 11 C-terminal" evidence="6">
    <location>
        <begin position="196"/>
        <end position="307"/>
    </location>
</feature>
<evidence type="ECO:0000259" key="6">
    <source>
        <dbReference type="Pfam" id="PF10377"/>
    </source>
</evidence>
<dbReference type="GO" id="GO:0000422">
    <property type="term" value="P:autophagy of mitochondrion"/>
    <property type="evidence" value="ECO:0007669"/>
    <property type="project" value="TreeGrafter"/>
</dbReference>
<dbReference type="EMBL" id="JAYKXP010000034">
    <property type="protein sequence ID" value="KAK7041494.1"/>
    <property type="molecule type" value="Genomic_DNA"/>
</dbReference>
<keyword evidence="4" id="KW-0653">Protein transport</keyword>
<dbReference type="InterPro" id="IPR040040">
    <property type="entry name" value="ATG11"/>
</dbReference>
<keyword evidence="4" id="KW-0926">Vacuole</keyword>
<comment type="function">
    <text evidence="4">Involved in cytoplasm to vacuole transport (Cvt), pexophagy, mitophagy and nucleophagy. Recruits mitochondria for their selective degradation via autophagy (mitophagy) during starvation. Works as scaffold proteins that recruit ATG proteins to the pre-autophagosome (PAS), the site of vesicle/autophagosome formation. Required for the Cvt vesicles completion.</text>
</comment>
<keyword evidence="2 4" id="KW-0072">Autophagy</keyword>
<dbReference type="GO" id="GO:1990316">
    <property type="term" value="C:Atg1/ULK1 kinase complex"/>
    <property type="evidence" value="ECO:0007669"/>
    <property type="project" value="TreeGrafter"/>
</dbReference>
<dbReference type="GO" id="GO:0034045">
    <property type="term" value="C:phagophore assembly site membrane"/>
    <property type="evidence" value="ECO:0007669"/>
    <property type="project" value="UniProtKB-SubCell"/>
</dbReference>
<evidence type="ECO:0000256" key="1">
    <source>
        <dbReference type="ARBA" id="ARBA00009729"/>
    </source>
</evidence>
<comment type="subunit">
    <text evidence="4">Homodimer.</text>
</comment>
<comment type="subcellular location">
    <subcellularLocation>
        <location evidence="4">Preautophagosomal structure membrane</location>
        <topology evidence="4">Peripheral membrane protein</topology>
    </subcellularLocation>
    <subcellularLocation>
        <location evidence="4">Vacuole membrane</location>
        <topology evidence="4">Peripheral membrane protein</topology>
    </subcellularLocation>
    <text evidence="4">During pexophagy, accumulates in the vacuolar membrane region, where the peroxisomes contact the vacuole.</text>
</comment>
<dbReference type="PANTHER" id="PTHR13222:SF1">
    <property type="entry name" value="RB1-INDUCIBLE COILED-COIL PROTEIN 1"/>
    <property type="match status" value="1"/>
</dbReference>
<dbReference type="InterPro" id="IPR011009">
    <property type="entry name" value="Kinase-like_dom_sf"/>
</dbReference>
<keyword evidence="4" id="KW-0813">Transport</keyword>
<feature type="region of interest" description="Disordered" evidence="5">
    <location>
        <begin position="443"/>
        <end position="486"/>
    </location>
</feature>
<dbReference type="AlphaFoldDB" id="A0AAW0CNP6"/>
<gene>
    <name evidence="7" type="ORF">VNI00_009362</name>
</gene>
<dbReference type="GO" id="GO:0034727">
    <property type="term" value="P:piecemeal microautophagy of the nucleus"/>
    <property type="evidence" value="ECO:0007669"/>
    <property type="project" value="TreeGrafter"/>
</dbReference>
<feature type="domain" description="Autophagy-related protein 11 C-terminal" evidence="6">
    <location>
        <begin position="338"/>
        <end position="439"/>
    </location>
</feature>
<dbReference type="InterPro" id="IPR019460">
    <property type="entry name" value="Atg11_C"/>
</dbReference>
<keyword evidence="3" id="KW-0175">Coiled coil</keyword>
<dbReference type="Gene3D" id="1.10.510.10">
    <property type="entry name" value="Transferase(Phosphotransferase) domain 1"/>
    <property type="match status" value="1"/>
</dbReference>
<dbReference type="GO" id="GO:0061709">
    <property type="term" value="P:reticulophagy"/>
    <property type="evidence" value="ECO:0007669"/>
    <property type="project" value="TreeGrafter"/>
</dbReference>
<evidence type="ECO:0000256" key="2">
    <source>
        <dbReference type="ARBA" id="ARBA00023006"/>
    </source>
</evidence>
<dbReference type="GO" id="GO:1903599">
    <property type="term" value="P:positive regulation of autophagy of mitochondrion"/>
    <property type="evidence" value="ECO:0007669"/>
    <property type="project" value="UniProtKB-UniRule"/>
</dbReference>
<evidence type="ECO:0000256" key="4">
    <source>
        <dbReference type="RuleBase" id="RU367075"/>
    </source>
</evidence>
<dbReference type="GO" id="GO:0034517">
    <property type="term" value="P:ribophagy"/>
    <property type="evidence" value="ECO:0007669"/>
    <property type="project" value="TreeGrafter"/>
</dbReference>
<dbReference type="PANTHER" id="PTHR13222">
    <property type="entry name" value="RB1-INDUCIBLE COILED-COIL"/>
    <property type="match status" value="1"/>
</dbReference>
<organism evidence="7 8">
    <name type="scientific">Paramarasmius palmivorus</name>
    <dbReference type="NCBI Taxonomy" id="297713"/>
    <lineage>
        <taxon>Eukaryota</taxon>
        <taxon>Fungi</taxon>
        <taxon>Dikarya</taxon>
        <taxon>Basidiomycota</taxon>
        <taxon>Agaricomycotina</taxon>
        <taxon>Agaricomycetes</taxon>
        <taxon>Agaricomycetidae</taxon>
        <taxon>Agaricales</taxon>
        <taxon>Marasmiineae</taxon>
        <taxon>Marasmiaceae</taxon>
        <taxon>Paramarasmius</taxon>
    </lineage>
</organism>
<dbReference type="SUPFAM" id="SSF56112">
    <property type="entry name" value="Protein kinase-like (PK-like)"/>
    <property type="match status" value="1"/>
</dbReference>
<keyword evidence="8" id="KW-1185">Reference proteome</keyword>
<accession>A0AAW0CNP6</accession>
<comment type="similarity">
    <text evidence="1 4">Belongs to the ATG11 family.</text>
</comment>
<dbReference type="GO" id="GO:0000045">
    <property type="term" value="P:autophagosome assembly"/>
    <property type="evidence" value="ECO:0007669"/>
    <property type="project" value="UniProtKB-UniRule"/>
</dbReference>
<reference evidence="7 8" key="1">
    <citation type="submission" date="2024-01" db="EMBL/GenBank/DDBJ databases">
        <title>A draft genome for a cacao thread blight-causing isolate of Paramarasmius palmivorus.</title>
        <authorList>
            <person name="Baruah I.K."/>
            <person name="Bukari Y."/>
            <person name="Amoako-Attah I."/>
            <person name="Meinhardt L.W."/>
            <person name="Bailey B.A."/>
            <person name="Cohen S.P."/>
        </authorList>
    </citation>
    <scope>NUCLEOTIDE SEQUENCE [LARGE SCALE GENOMIC DNA]</scope>
    <source>
        <strain evidence="7 8">GH-12</strain>
    </source>
</reference>
<dbReference type="GO" id="GO:0015031">
    <property type="term" value="P:protein transport"/>
    <property type="evidence" value="ECO:0007669"/>
    <property type="project" value="UniProtKB-KW"/>
</dbReference>
<dbReference type="GO" id="GO:0019901">
    <property type="term" value="F:protein kinase binding"/>
    <property type="evidence" value="ECO:0007669"/>
    <property type="project" value="TreeGrafter"/>
</dbReference>
<name>A0AAW0CNP6_9AGAR</name>
<sequence>MQQEQQGGLLLRYTWGVRQPKRATSTPMDVCATRFVTVLREQPVSHIVTGLRPFHHLANDAAVAFAVWRGDRPSRPTNVEIQNELWSLINRCWEGEPGSRPNIVDVLRSLVDLDPSEASIPLAKGWDNALFTELRNNIERSDRQPQMLTDFLTTLEVKCKHIPEGPDMGALVESLPEDRPVATTPEDGHAPDEESKLDNDIRKLKKLCRKLMDLADGRLAFRNFVEGDIALFLQTRKPMGNWATFNVSSPHHFLQAPENVKEQLKAREWFVARITSITERVVVRDDPTSTNPYGLDNGTKYFLLQADLDWSKPTPELLRSREALKTGNWTRHELVKQGRMYREQARQKIEFNKFSEGDLALFLPTRNTITGAWAPFKISFFHIYLSPTGELAGQTRAREWILGYITSITERVVDSEDPTSNPFALIGNGLKYYTVDAKEWAKAGDHSQSRSKKQKPVQDIPPSPSSEEDDIVIVSPADYSDITELT</sequence>
<evidence type="ECO:0000256" key="5">
    <source>
        <dbReference type="SAM" id="MobiDB-lite"/>
    </source>
</evidence>
<dbReference type="GO" id="GO:0005774">
    <property type="term" value="C:vacuolar membrane"/>
    <property type="evidence" value="ECO:0007669"/>
    <property type="project" value="UniProtKB-SubCell"/>
</dbReference>
<keyword evidence="4" id="KW-0472">Membrane</keyword>
<protein>
    <recommendedName>
        <fullName evidence="4">Autophagy-related protein 11</fullName>
    </recommendedName>
</protein>
<proteinExistence type="inferred from homology"/>
<dbReference type="Proteomes" id="UP001383192">
    <property type="component" value="Unassembled WGS sequence"/>
</dbReference>
<evidence type="ECO:0000256" key="3">
    <source>
        <dbReference type="ARBA" id="ARBA00023054"/>
    </source>
</evidence>